<dbReference type="SUPFAM" id="SSF55073">
    <property type="entry name" value="Nucleotide cyclase"/>
    <property type="match status" value="1"/>
</dbReference>
<dbReference type="SMART" id="SM00267">
    <property type="entry name" value="GGDEF"/>
    <property type="match status" value="1"/>
</dbReference>
<dbReference type="InterPro" id="IPR043128">
    <property type="entry name" value="Rev_trsase/Diguanyl_cyclase"/>
</dbReference>
<dbReference type="InterPro" id="IPR000160">
    <property type="entry name" value="GGDEF_dom"/>
</dbReference>
<dbReference type="CDD" id="cd01949">
    <property type="entry name" value="GGDEF"/>
    <property type="match status" value="1"/>
</dbReference>
<dbReference type="PROSITE" id="PS50887">
    <property type="entry name" value="GGDEF"/>
    <property type="match status" value="1"/>
</dbReference>
<accession>A0A1T4NML1</accession>
<dbReference type="InterPro" id="IPR050469">
    <property type="entry name" value="Diguanylate_Cyclase"/>
</dbReference>
<evidence type="ECO:0000259" key="1">
    <source>
        <dbReference type="PROSITE" id="PS50887"/>
    </source>
</evidence>
<dbReference type="PANTHER" id="PTHR45138:SF9">
    <property type="entry name" value="DIGUANYLATE CYCLASE DGCM-RELATED"/>
    <property type="match status" value="1"/>
</dbReference>
<dbReference type="NCBIfam" id="TIGR00254">
    <property type="entry name" value="GGDEF"/>
    <property type="match status" value="1"/>
</dbReference>
<protein>
    <submittedName>
        <fullName evidence="2">Diguanylate cyclase (GGDEF) domain-containing protein</fullName>
    </submittedName>
</protein>
<reference evidence="3" key="1">
    <citation type="submission" date="2017-02" db="EMBL/GenBank/DDBJ databases">
        <authorList>
            <person name="Varghese N."/>
            <person name="Submissions S."/>
        </authorList>
    </citation>
    <scope>NUCLEOTIDE SEQUENCE [LARGE SCALE GENOMIC DNA]</scope>
    <source>
        <strain evidence="3">DSM 16521</strain>
    </source>
</reference>
<dbReference type="InterPro" id="IPR029787">
    <property type="entry name" value="Nucleotide_cyclase"/>
</dbReference>
<dbReference type="GO" id="GO:0005886">
    <property type="term" value="C:plasma membrane"/>
    <property type="evidence" value="ECO:0007669"/>
    <property type="project" value="TreeGrafter"/>
</dbReference>
<dbReference type="RefSeq" id="WP_078665065.1">
    <property type="nucleotide sequence ID" value="NZ_FUXM01000007.1"/>
</dbReference>
<dbReference type="Pfam" id="PF00990">
    <property type="entry name" value="GGDEF"/>
    <property type="match status" value="1"/>
</dbReference>
<organism evidence="2 3">
    <name type="scientific">Carboxydocella sporoproducens DSM 16521</name>
    <dbReference type="NCBI Taxonomy" id="1121270"/>
    <lineage>
        <taxon>Bacteria</taxon>
        <taxon>Bacillati</taxon>
        <taxon>Bacillota</taxon>
        <taxon>Clostridia</taxon>
        <taxon>Eubacteriales</taxon>
        <taxon>Clostridiales Family XVI. Incertae Sedis</taxon>
        <taxon>Carboxydocella</taxon>
    </lineage>
</organism>
<dbReference type="GO" id="GO:0052621">
    <property type="term" value="F:diguanylate cyclase activity"/>
    <property type="evidence" value="ECO:0007669"/>
    <property type="project" value="TreeGrafter"/>
</dbReference>
<dbReference type="PANTHER" id="PTHR45138">
    <property type="entry name" value="REGULATORY COMPONENTS OF SENSORY TRANSDUCTION SYSTEM"/>
    <property type="match status" value="1"/>
</dbReference>
<dbReference type="FunFam" id="3.30.70.270:FF:000001">
    <property type="entry name" value="Diguanylate cyclase domain protein"/>
    <property type="match status" value="1"/>
</dbReference>
<dbReference type="GO" id="GO:1902201">
    <property type="term" value="P:negative regulation of bacterial-type flagellum-dependent cell motility"/>
    <property type="evidence" value="ECO:0007669"/>
    <property type="project" value="TreeGrafter"/>
</dbReference>
<dbReference type="OrthoDB" id="9804747at2"/>
<feature type="domain" description="GGDEF" evidence="1">
    <location>
        <begin position="164"/>
        <end position="296"/>
    </location>
</feature>
<keyword evidence="3" id="KW-1185">Reference proteome</keyword>
<proteinExistence type="predicted"/>
<dbReference type="GO" id="GO:0043709">
    <property type="term" value="P:cell adhesion involved in single-species biofilm formation"/>
    <property type="evidence" value="ECO:0007669"/>
    <property type="project" value="TreeGrafter"/>
</dbReference>
<evidence type="ECO:0000313" key="2">
    <source>
        <dbReference type="EMBL" id="SJZ80454.1"/>
    </source>
</evidence>
<sequence>MQEVLLNVIKSSINEILAGMYDAVRIVCCASHDQYILTADGELKKQEISCHEFWQRPHPCQNCVGQRSKHSCGQEEKVEIYEDKIFLVVAMPLAGGEYVLEIIKDISHLIGARNEIIQRCEQLREQLEVLARQAYVDSLTGLWNRRYLEEKFPETLKKAGLMGKQVAVLMVDIDHFKQINDTYGHNFGDRVLERVGQILQQGIRGRDAAVRYGGEEFVVILYDVPAEVAVRIAERMRNQIAAEEFQFCDRQVRVTVSIGLAFSRADKSAEDLLASADRRLYLAKQQGRNRVIWTEA</sequence>
<dbReference type="AlphaFoldDB" id="A0A1T4NML1"/>
<gene>
    <name evidence="2" type="ORF">SAMN02745885_00977</name>
</gene>
<evidence type="ECO:0000313" key="3">
    <source>
        <dbReference type="Proteomes" id="UP000189933"/>
    </source>
</evidence>
<dbReference type="EMBL" id="FUXM01000007">
    <property type="protein sequence ID" value="SJZ80454.1"/>
    <property type="molecule type" value="Genomic_DNA"/>
</dbReference>
<dbReference type="Gene3D" id="3.30.70.270">
    <property type="match status" value="1"/>
</dbReference>
<name>A0A1T4NML1_9FIRM</name>
<dbReference type="Proteomes" id="UP000189933">
    <property type="component" value="Unassembled WGS sequence"/>
</dbReference>